<reference evidence="3" key="1">
    <citation type="submission" date="2021-06" db="EMBL/GenBank/DDBJ databases">
        <title>New haloarchaea isolates fom saline soil.</title>
        <authorList>
            <person name="Duran-Viseras A."/>
            <person name="Sanchez-Porro C.S."/>
            <person name="Ventosa A."/>
        </authorList>
    </citation>
    <scope>NUCLEOTIDE SEQUENCE</scope>
    <source>
        <strain evidence="3">JCM 18369</strain>
    </source>
</reference>
<dbReference type="Proteomes" id="UP001166304">
    <property type="component" value="Unassembled WGS sequence"/>
</dbReference>
<gene>
    <name evidence="3" type="ORF">KTS37_13475</name>
</gene>
<dbReference type="RefSeq" id="WP_162414371.1">
    <property type="nucleotide sequence ID" value="NZ_JAHQXE010000004.1"/>
</dbReference>
<keyword evidence="4" id="KW-1185">Reference proteome</keyword>
<comment type="caution">
    <text evidence="3">The sequence shown here is derived from an EMBL/GenBank/DDBJ whole genome shotgun (WGS) entry which is preliminary data.</text>
</comment>
<evidence type="ECO:0000313" key="4">
    <source>
        <dbReference type="Proteomes" id="UP001166304"/>
    </source>
</evidence>
<dbReference type="Gene3D" id="1.10.10.10">
    <property type="entry name" value="Winged helix-like DNA-binding domain superfamily/Winged helix DNA-binding domain"/>
    <property type="match status" value="1"/>
</dbReference>
<dbReference type="InterPro" id="IPR055768">
    <property type="entry name" value="DUF7344"/>
</dbReference>
<organism evidence="3 4">
    <name type="scientific">Haloarcula salina</name>
    <dbReference type="NCBI Taxonomy" id="1429914"/>
    <lineage>
        <taxon>Archaea</taxon>
        <taxon>Methanobacteriati</taxon>
        <taxon>Methanobacteriota</taxon>
        <taxon>Stenosarchaea group</taxon>
        <taxon>Halobacteria</taxon>
        <taxon>Halobacteriales</taxon>
        <taxon>Haloarculaceae</taxon>
        <taxon>Haloarcula</taxon>
    </lineage>
</organism>
<dbReference type="AlphaFoldDB" id="A0AA41KLD1"/>
<protein>
    <recommendedName>
        <fullName evidence="2">DUF7344 domain-containing protein</fullName>
    </recommendedName>
</protein>
<dbReference type="EMBL" id="JAHQXE010000004">
    <property type="protein sequence ID" value="MBV0902799.1"/>
    <property type="molecule type" value="Genomic_DNA"/>
</dbReference>
<evidence type="ECO:0000259" key="2">
    <source>
        <dbReference type="Pfam" id="PF24035"/>
    </source>
</evidence>
<feature type="compositionally biased region" description="Basic and acidic residues" evidence="1">
    <location>
        <begin position="1"/>
        <end position="10"/>
    </location>
</feature>
<feature type="domain" description="DUF7344" evidence="2">
    <location>
        <begin position="21"/>
        <end position="100"/>
    </location>
</feature>
<evidence type="ECO:0000256" key="1">
    <source>
        <dbReference type="SAM" id="MobiDB-lite"/>
    </source>
</evidence>
<name>A0AA41KLD1_9EURY</name>
<evidence type="ECO:0000313" key="3">
    <source>
        <dbReference type="EMBL" id="MBV0902799.1"/>
    </source>
</evidence>
<feature type="region of interest" description="Disordered" evidence="1">
    <location>
        <begin position="1"/>
        <end position="22"/>
    </location>
</feature>
<dbReference type="Pfam" id="PF24035">
    <property type="entry name" value="DUF7344"/>
    <property type="match status" value="1"/>
</dbReference>
<proteinExistence type="predicted"/>
<sequence length="133" mass="14979">MDTESARPETGEAEFLEPLTESLSNPERRSILRVLRDRTESDPLPVERLATELVARDRDAPPSTVTAEQSDRRRTMLYHCHLPKLHRAAVIDWDRAGERVSLTDRSEIREALSALLPGSESQGSSTDRRRGSS</sequence>
<accession>A0AA41KLD1</accession>
<dbReference type="InterPro" id="IPR036388">
    <property type="entry name" value="WH-like_DNA-bd_sf"/>
</dbReference>